<dbReference type="SMART" id="SM00044">
    <property type="entry name" value="CYCc"/>
    <property type="match status" value="1"/>
</dbReference>
<reference evidence="3" key="1">
    <citation type="submission" date="2020-02" db="EMBL/GenBank/DDBJ databases">
        <authorList>
            <person name="Meier V. D."/>
        </authorList>
    </citation>
    <scope>NUCLEOTIDE SEQUENCE</scope>
    <source>
        <strain evidence="3">AVDCRST_MAG67</strain>
    </source>
</reference>
<dbReference type="PANTHER" id="PTHR43081">
    <property type="entry name" value="ADENYLATE CYCLASE, TERMINAL-DIFFERENTIATION SPECIFIC-RELATED"/>
    <property type="match status" value="1"/>
</dbReference>
<evidence type="ECO:0000256" key="1">
    <source>
        <dbReference type="ARBA" id="ARBA00005381"/>
    </source>
</evidence>
<comment type="similarity">
    <text evidence="1">Belongs to the adenylyl cyclase class-3 family.</text>
</comment>
<evidence type="ECO:0000313" key="3">
    <source>
        <dbReference type="EMBL" id="CAA9519431.1"/>
    </source>
</evidence>
<dbReference type="InterPro" id="IPR029787">
    <property type="entry name" value="Nucleotide_cyclase"/>
</dbReference>
<dbReference type="Pfam" id="PF00211">
    <property type="entry name" value="Guanylate_cyc"/>
    <property type="match status" value="1"/>
</dbReference>
<dbReference type="PROSITE" id="PS50125">
    <property type="entry name" value="GUANYLATE_CYCLASE_2"/>
    <property type="match status" value="1"/>
</dbReference>
<dbReference type="SUPFAM" id="SSF46955">
    <property type="entry name" value="Putative DNA-binding domain"/>
    <property type="match status" value="1"/>
</dbReference>
<dbReference type="Gene3D" id="3.30.70.1230">
    <property type="entry name" value="Nucleotide cyclase"/>
    <property type="match status" value="1"/>
</dbReference>
<proteinExistence type="inferred from homology"/>
<protein>
    <submittedName>
        <fullName evidence="3">Adenylate cyclase</fullName>
        <ecNumber evidence="3">4.6.1.1</ecNumber>
    </submittedName>
</protein>
<dbReference type="EC" id="4.6.1.1" evidence="3"/>
<dbReference type="Pfam" id="PF16701">
    <property type="entry name" value="Ad_Cy_reg"/>
    <property type="match status" value="1"/>
</dbReference>
<dbReference type="GO" id="GO:0004016">
    <property type="term" value="F:adenylate cyclase activity"/>
    <property type="evidence" value="ECO:0007669"/>
    <property type="project" value="UniProtKB-EC"/>
</dbReference>
<dbReference type="EMBL" id="CADCVQ010000139">
    <property type="protein sequence ID" value="CAA9519431.1"/>
    <property type="molecule type" value="Genomic_DNA"/>
</dbReference>
<dbReference type="GO" id="GO:0035556">
    <property type="term" value="P:intracellular signal transduction"/>
    <property type="evidence" value="ECO:0007669"/>
    <property type="project" value="InterPro"/>
</dbReference>
<dbReference type="GO" id="GO:0006355">
    <property type="term" value="P:regulation of DNA-templated transcription"/>
    <property type="evidence" value="ECO:0007669"/>
    <property type="project" value="InterPro"/>
</dbReference>
<gene>
    <name evidence="3" type="ORF">AVDCRST_MAG67-3288</name>
</gene>
<sequence length="395" mass="43054">MPERSPSAAQVAREIGTTAATLRRWVARGLIPQYDGRWAPAAIAHARLVARMRERGHSLEQIRAAGDSGRLAFGYLQGLFPSGEPTHTLEEAVADTGLEAALIERILSTLGLPAGAVDRISESEIELLRYSAAVLVAGLPLIAFLQLVRVYGQALAQMADAEVRLFHMYVHEPLMREGVPGVQMAEEMQDLAARLLPLTSPMMDLVHRRLLAHFVDQDVIGHMEAELDPRDRLALGHLRVAVAFADLAGYTRLTEELGDDQAVDIVERFVSNVANTLPDDARIVKTIGDEVMVVGTDAGALVDWAVGFQALHTTRPLPRIGMHFGEVLYRDGDYYGREVNQASRVSARSGAGEVLVTRDVVEAAGSHLDFELIGDVRLKGFSGATELFLARAKED</sequence>
<organism evidence="3">
    <name type="scientific">uncultured Solirubrobacteraceae bacterium</name>
    <dbReference type="NCBI Taxonomy" id="1162706"/>
    <lineage>
        <taxon>Bacteria</taxon>
        <taxon>Bacillati</taxon>
        <taxon>Actinomycetota</taxon>
        <taxon>Thermoleophilia</taxon>
        <taxon>Solirubrobacterales</taxon>
        <taxon>Solirubrobacteraceae</taxon>
        <taxon>environmental samples</taxon>
    </lineage>
</organism>
<dbReference type="SUPFAM" id="SSF55073">
    <property type="entry name" value="Nucleotide cyclase"/>
    <property type="match status" value="1"/>
</dbReference>
<accession>A0A6J4TCA0</accession>
<evidence type="ECO:0000259" key="2">
    <source>
        <dbReference type="PROSITE" id="PS50125"/>
    </source>
</evidence>
<dbReference type="GO" id="GO:0006171">
    <property type="term" value="P:cAMP biosynthetic process"/>
    <property type="evidence" value="ECO:0007669"/>
    <property type="project" value="TreeGrafter"/>
</dbReference>
<dbReference type="InterPro" id="IPR032026">
    <property type="entry name" value="Ad_Cy_reg"/>
</dbReference>
<dbReference type="CDD" id="cd07302">
    <property type="entry name" value="CHD"/>
    <property type="match status" value="1"/>
</dbReference>
<dbReference type="Gene3D" id="1.10.1660.10">
    <property type="match status" value="1"/>
</dbReference>
<dbReference type="GO" id="GO:0003677">
    <property type="term" value="F:DNA binding"/>
    <property type="evidence" value="ECO:0007669"/>
    <property type="project" value="InterPro"/>
</dbReference>
<dbReference type="InterPro" id="IPR050697">
    <property type="entry name" value="Adenylyl/Guanylyl_Cyclase_3/4"/>
</dbReference>
<dbReference type="InterPro" id="IPR001054">
    <property type="entry name" value="A/G_cyclase"/>
</dbReference>
<feature type="domain" description="Guanylate cyclase" evidence="2">
    <location>
        <begin position="241"/>
        <end position="346"/>
    </location>
</feature>
<name>A0A6J4TCA0_9ACTN</name>
<keyword evidence="3" id="KW-0456">Lyase</keyword>
<dbReference type="PANTHER" id="PTHR43081:SF19">
    <property type="entry name" value="PH-SENSITIVE ADENYLATE CYCLASE RV1264"/>
    <property type="match status" value="1"/>
</dbReference>
<dbReference type="AlphaFoldDB" id="A0A6J4TCA0"/>
<dbReference type="InterPro" id="IPR009061">
    <property type="entry name" value="DNA-bd_dom_put_sf"/>
</dbReference>